<name>A0ACA9JU49_9GLOM</name>
<protein>
    <submittedName>
        <fullName evidence="1">4131_t:CDS:1</fullName>
    </submittedName>
</protein>
<comment type="caution">
    <text evidence="1">The sequence shown here is derived from an EMBL/GenBank/DDBJ whole genome shotgun (WGS) entry which is preliminary data.</text>
</comment>
<reference evidence="1" key="1">
    <citation type="submission" date="2021-06" db="EMBL/GenBank/DDBJ databases">
        <authorList>
            <person name="Kallberg Y."/>
            <person name="Tangrot J."/>
            <person name="Rosling A."/>
        </authorList>
    </citation>
    <scope>NUCLEOTIDE SEQUENCE</scope>
    <source>
        <strain evidence="1">AU212A</strain>
    </source>
</reference>
<evidence type="ECO:0000313" key="2">
    <source>
        <dbReference type="Proteomes" id="UP000789860"/>
    </source>
</evidence>
<evidence type="ECO:0000313" key="1">
    <source>
        <dbReference type="EMBL" id="CAG8435299.1"/>
    </source>
</evidence>
<accession>A0ACA9JU49</accession>
<dbReference type="Proteomes" id="UP000789860">
    <property type="component" value="Unassembled WGS sequence"/>
</dbReference>
<sequence length="392" mass="44596">MQSYFSTETGELMVDLTGETTQFPPDISAFPLLLKQKKEGLRHSLTTFCETRWYSLAKVCLGVKAFENGFNKCIDLSKTSNYPAIRIEIQNIITNCHHFANNDTLLKVLIPIIDAIGRLESRDATLADIFKKLLSIHCIISTENVSVEGFKNHALAALDKWTREFSDGIYFVSFFLSPSYKQIAMSGQMLGNLIVRASLELAKAWGFDKKETTLLFKELISYKNGGSPLIWCFAMKVFAIVPHSVSVECLFSSLELVKTKLRNRISLALMGMLKILCHDLQQRLPKMPKKSPKANNQNIFEDSINSENANINLFEEEFNEEFSQINIEATNLEIENELAIEQFFNIGMLDRNQENIIEDYSVVNSQRPTNSTNEDWSLMISSFNIILVRIDL</sequence>
<keyword evidence="2" id="KW-1185">Reference proteome</keyword>
<organism evidence="1 2">
    <name type="scientific">Scutellospora calospora</name>
    <dbReference type="NCBI Taxonomy" id="85575"/>
    <lineage>
        <taxon>Eukaryota</taxon>
        <taxon>Fungi</taxon>
        <taxon>Fungi incertae sedis</taxon>
        <taxon>Mucoromycota</taxon>
        <taxon>Glomeromycotina</taxon>
        <taxon>Glomeromycetes</taxon>
        <taxon>Diversisporales</taxon>
        <taxon>Gigasporaceae</taxon>
        <taxon>Scutellospora</taxon>
    </lineage>
</organism>
<dbReference type="EMBL" id="CAJVPM010000064">
    <property type="protein sequence ID" value="CAG8435299.1"/>
    <property type="molecule type" value="Genomic_DNA"/>
</dbReference>
<proteinExistence type="predicted"/>
<gene>
    <name evidence="1" type="ORF">SCALOS_LOCUS174</name>
</gene>